<reference evidence="1 2" key="1">
    <citation type="submission" date="2017-09" db="EMBL/GenBank/DDBJ databases">
        <title>Large-scale bioinformatics analysis of Bacillus genomes uncovers conserved roles of natural products in bacterial physiology.</title>
        <authorList>
            <consortium name="Agbiome Team Llc"/>
            <person name="Bleich R.M."/>
            <person name="Grubbs K.J."/>
            <person name="Santa Maria K.C."/>
            <person name="Allen S.E."/>
            <person name="Farag S."/>
            <person name="Shank E.A."/>
            <person name="Bowers A."/>
        </authorList>
    </citation>
    <scope>NUCLEOTIDE SEQUENCE [LARGE SCALE GENOMIC DNA]</scope>
    <source>
        <strain evidence="1 2">AFS037265</strain>
    </source>
</reference>
<name>A0ABD6TA25_9BACI</name>
<gene>
    <name evidence="1" type="ORF">COF81_09630</name>
</gene>
<evidence type="ECO:0000313" key="1">
    <source>
        <dbReference type="EMBL" id="PHE99967.1"/>
    </source>
</evidence>
<evidence type="ECO:0000313" key="2">
    <source>
        <dbReference type="Proteomes" id="UP000221918"/>
    </source>
</evidence>
<sequence length="107" mass="12838">MDIAEFLERHEKLRNMCFQLERLQMLRNSYQKQQSMFSGPSPYDQKIDDLLFDIMDFLFKELNIINNISELRDIHKSLDQVFAEVLFGDGDIIDIFEELDELRIVNF</sequence>
<comment type="caution">
    <text evidence="1">The sequence shown here is derived from an EMBL/GenBank/DDBJ whole genome shotgun (WGS) entry which is preliminary data.</text>
</comment>
<dbReference type="AlphaFoldDB" id="A0ABD6TA25"/>
<dbReference type="RefSeq" id="WP_098803016.1">
    <property type="nucleotide sequence ID" value="NZ_NUTL01000037.1"/>
</dbReference>
<dbReference type="EMBL" id="NUTL01000037">
    <property type="protein sequence ID" value="PHE99967.1"/>
    <property type="molecule type" value="Genomic_DNA"/>
</dbReference>
<protein>
    <submittedName>
        <fullName evidence="1">Uncharacterized protein</fullName>
    </submittedName>
</protein>
<organism evidence="1 2">
    <name type="scientific">Bacillus pseudomycoides</name>
    <dbReference type="NCBI Taxonomy" id="64104"/>
    <lineage>
        <taxon>Bacteria</taxon>
        <taxon>Bacillati</taxon>
        <taxon>Bacillota</taxon>
        <taxon>Bacilli</taxon>
        <taxon>Bacillales</taxon>
        <taxon>Bacillaceae</taxon>
        <taxon>Bacillus</taxon>
        <taxon>Bacillus cereus group</taxon>
    </lineage>
</organism>
<accession>A0ABD6TA25</accession>
<proteinExistence type="predicted"/>
<dbReference type="Proteomes" id="UP000221918">
    <property type="component" value="Unassembled WGS sequence"/>
</dbReference>